<comment type="caution">
    <text evidence="3">The sequence shown here is derived from an EMBL/GenBank/DDBJ whole genome shotgun (WGS) entry which is preliminary data.</text>
</comment>
<gene>
    <name evidence="3" type="ORF">BJ322DRAFT_1208280</name>
</gene>
<evidence type="ECO:0000313" key="3">
    <source>
        <dbReference type="EMBL" id="KAF9791004.1"/>
    </source>
</evidence>
<evidence type="ECO:0000259" key="2">
    <source>
        <dbReference type="PROSITE" id="PS51258"/>
    </source>
</evidence>
<dbReference type="PROSITE" id="PS51258">
    <property type="entry name" value="MHD1"/>
    <property type="match status" value="1"/>
</dbReference>
<sequence>MSVSVETFPLSVFFSTEPEVSLGILTEAHVELINELPIECIPEALANVKKVSQDLDLEKWPIQDNDYLANVYGSLYSVLLGPIYQALELIPQLGASELKPYLHIPESSQDRRFLQRFDVDIQVRTTDAQEQVKISAEASYHRRFKELDSESARGQQGSTSTVGPILGKIDVVALVVAVVEVVVPLFLMELDASSQRLWQDSMNGPTPDVPIEDPLSLYRRTRVMMDIYHAYCPKGDAEFDVGAFFGPSVRQWLVNTDDKTTQWVQAAIAADKFETEGNEGHILRSSICSTLCEVQSTFCKVLSGPMDIKKLGSLPVYQRPSVKPSKPIAEVSRFCITSVRFTPAHHLLVLNLNHLAPRVPQRLINACTPPAHFEPQPPRPHTTTYPTHIPPSSLLPTSCVSQVQPSSLPSPTLISPTSNPRPKRRTITPEMFPRPTDHLQPQRSSTWIEKAKQFTSQGENKKLEPFNFLPETCVKLNNADAARRLLDNMYSQMGADKIAEVRSKSPPVPDKRESEKFLFTAKVCLAEDYACERLDTDVGQ</sequence>
<protein>
    <recommendedName>
        <fullName evidence="2">MHD1 domain-containing protein</fullName>
    </recommendedName>
</protein>
<organism evidence="3 4">
    <name type="scientific">Thelephora terrestris</name>
    <dbReference type="NCBI Taxonomy" id="56493"/>
    <lineage>
        <taxon>Eukaryota</taxon>
        <taxon>Fungi</taxon>
        <taxon>Dikarya</taxon>
        <taxon>Basidiomycota</taxon>
        <taxon>Agaricomycotina</taxon>
        <taxon>Agaricomycetes</taxon>
        <taxon>Thelephorales</taxon>
        <taxon>Thelephoraceae</taxon>
        <taxon>Thelephora</taxon>
    </lineage>
</organism>
<dbReference type="PANTHER" id="PTHR47263:SF1">
    <property type="entry name" value="C2 DOMAIN PROTEIN (AFU_ORTHOLOGUE AFUA_7G02350)"/>
    <property type="match status" value="1"/>
</dbReference>
<dbReference type="InterPro" id="IPR014770">
    <property type="entry name" value="Munc13_1"/>
</dbReference>
<name>A0A9P6HNJ0_9AGAM</name>
<feature type="region of interest" description="Disordered" evidence="1">
    <location>
        <begin position="370"/>
        <end position="444"/>
    </location>
</feature>
<dbReference type="PANTHER" id="PTHR47263">
    <property type="entry name" value="ADENYLATE CYCLASE ACTIVATION PROTEIN GIT1"/>
    <property type="match status" value="1"/>
</dbReference>
<dbReference type="Proteomes" id="UP000736335">
    <property type="component" value="Unassembled WGS sequence"/>
</dbReference>
<feature type="domain" description="MHD1" evidence="2">
    <location>
        <begin position="215"/>
        <end position="335"/>
    </location>
</feature>
<feature type="compositionally biased region" description="Low complexity" evidence="1">
    <location>
        <begin position="381"/>
        <end position="391"/>
    </location>
</feature>
<dbReference type="AlphaFoldDB" id="A0A9P6HNJ0"/>
<dbReference type="InterPro" id="IPR052811">
    <property type="entry name" value="Glucose_resp_signaling"/>
</dbReference>
<dbReference type="EMBL" id="WIUZ02000002">
    <property type="protein sequence ID" value="KAF9791004.1"/>
    <property type="molecule type" value="Genomic_DNA"/>
</dbReference>
<evidence type="ECO:0000313" key="4">
    <source>
        <dbReference type="Proteomes" id="UP000736335"/>
    </source>
</evidence>
<evidence type="ECO:0000256" key="1">
    <source>
        <dbReference type="SAM" id="MobiDB-lite"/>
    </source>
</evidence>
<reference evidence="3" key="2">
    <citation type="submission" date="2020-11" db="EMBL/GenBank/DDBJ databases">
        <authorList>
            <consortium name="DOE Joint Genome Institute"/>
            <person name="Kuo A."/>
            <person name="Miyauchi S."/>
            <person name="Kiss E."/>
            <person name="Drula E."/>
            <person name="Kohler A."/>
            <person name="Sanchez-Garcia M."/>
            <person name="Andreopoulos B."/>
            <person name="Barry K.W."/>
            <person name="Bonito G."/>
            <person name="Buee M."/>
            <person name="Carver A."/>
            <person name="Chen C."/>
            <person name="Cichocki N."/>
            <person name="Clum A."/>
            <person name="Culley D."/>
            <person name="Crous P.W."/>
            <person name="Fauchery L."/>
            <person name="Girlanda M."/>
            <person name="Hayes R."/>
            <person name="Keri Z."/>
            <person name="Labutti K."/>
            <person name="Lipzen A."/>
            <person name="Lombard V."/>
            <person name="Magnuson J."/>
            <person name="Maillard F."/>
            <person name="Morin E."/>
            <person name="Murat C."/>
            <person name="Nolan M."/>
            <person name="Ohm R."/>
            <person name="Pangilinan J."/>
            <person name="Pereira M."/>
            <person name="Perotto S."/>
            <person name="Peter M."/>
            <person name="Riley R."/>
            <person name="Sitrit Y."/>
            <person name="Stielow B."/>
            <person name="Szollosi G."/>
            <person name="Zifcakova L."/>
            <person name="Stursova M."/>
            <person name="Spatafora J.W."/>
            <person name="Tedersoo L."/>
            <person name="Vaario L.-M."/>
            <person name="Yamada A."/>
            <person name="Yan M."/>
            <person name="Wang P."/>
            <person name="Xu J."/>
            <person name="Bruns T."/>
            <person name="Baldrian P."/>
            <person name="Vilgalys R."/>
            <person name="Henrissat B."/>
            <person name="Grigoriev I.V."/>
            <person name="Hibbett D."/>
            <person name="Nagy L.G."/>
            <person name="Martin F.M."/>
        </authorList>
    </citation>
    <scope>NUCLEOTIDE SEQUENCE</scope>
    <source>
        <strain evidence="3">UH-Tt-Lm1</strain>
    </source>
</reference>
<reference evidence="3" key="1">
    <citation type="journal article" date="2020" name="Nat. Commun.">
        <title>Large-scale genome sequencing of mycorrhizal fungi provides insights into the early evolution of symbiotic traits.</title>
        <authorList>
            <person name="Miyauchi S."/>
            <person name="Kiss E."/>
            <person name="Kuo A."/>
            <person name="Drula E."/>
            <person name="Kohler A."/>
            <person name="Sanchez-Garcia M."/>
            <person name="Morin E."/>
            <person name="Andreopoulos B."/>
            <person name="Barry K.W."/>
            <person name="Bonito G."/>
            <person name="Buee M."/>
            <person name="Carver A."/>
            <person name="Chen C."/>
            <person name="Cichocki N."/>
            <person name="Clum A."/>
            <person name="Culley D."/>
            <person name="Crous P.W."/>
            <person name="Fauchery L."/>
            <person name="Girlanda M."/>
            <person name="Hayes R.D."/>
            <person name="Keri Z."/>
            <person name="LaButti K."/>
            <person name="Lipzen A."/>
            <person name="Lombard V."/>
            <person name="Magnuson J."/>
            <person name="Maillard F."/>
            <person name="Murat C."/>
            <person name="Nolan M."/>
            <person name="Ohm R.A."/>
            <person name="Pangilinan J."/>
            <person name="Pereira M.F."/>
            <person name="Perotto S."/>
            <person name="Peter M."/>
            <person name="Pfister S."/>
            <person name="Riley R."/>
            <person name="Sitrit Y."/>
            <person name="Stielow J.B."/>
            <person name="Szollosi G."/>
            <person name="Zifcakova L."/>
            <person name="Stursova M."/>
            <person name="Spatafora J.W."/>
            <person name="Tedersoo L."/>
            <person name="Vaario L.M."/>
            <person name="Yamada A."/>
            <person name="Yan M."/>
            <person name="Wang P."/>
            <person name="Xu J."/>
            <person name="Bruns T."/>
            <person name="Baldrian P."/>
            <person name="Vilgalys R."/>
            <person name="Dunand C."/>
            <person name="Henrissat B."/>
            <person name="Grigoriev I.V."/>
            <person name="Hibbett D."/>
            <person name="Nagy L.G."/>
            <person name="Martin F.M."/>
        </authorList>
    </citation>
    <scope>NUCLEOTIDE SEQUENCE</scope>
    <source>
        <strain evidence="3">UH-Tt-Lm1</strain>
    </source>
</reference>
<accession>A0A9P6HNJ0</accession>
<proteinExistence type="predicted"/>
<keyword evidence="4" id="KW-1185">Reference proteome</keyword>
<dbReference type="OrthoDB" id="2015333at2759"/>
<dbReference type="Gene3D" id="1.10.357.50">
    <property type="match status" value="1"/>
</dbReference>
<feature type="compositionally biased region" description="Low complexity" evidence="1">
    <location>
        <begin position="398"/>
        <end position="420"/>
    </location>
</feature>